<dbReference type="EMBL" id="CAJVCE010000035">
    <property type="protein sequence ID" value="CAG7657487.1"/>
    <property type="molecule type" value="Genomic_DNA"/>
</dbReference>
<dbReference type="GO" id="GO:0005524">
    <property type="term" value="F:ATP binding"/>
    <property type="evidence" value="ECO:0007669"/>
    <property type="project" value="UniProtKB-KW"/>
</dbReference>
<gene>
    <name evidence="6" type="primary">cmpD_4</name>
    <name evidence="6" type="ORF">PAECIP111802_06742</name>
</gene>
<accession>A0ABN7TYG0</accession>
<evidence type="ECO:0000259" key="5">
    <source>
        <dbReference type="PROSITE" id="PS50893"/>
    </source>
</evidence>
<evidence type="ECO:0000256" key="4">
    <source>
        <dbReference type="ARBA" id="ARBA00023136"/>
    </source>
</evidence>
<dbReference type="InterPro" id="IPR003593">
    <property type="entry name" value="AAA+_ATPase"/>
</dbReference>
<dbReference type="InterPro" id="IPR003439">
    <property type="entry name" value="ABC_transporter-like_ATP-bd"/>
</dbReference>
<name>A0ABN7TYG0_9BACL</name>
<dbReference type="Pfam" id="PF00005">
    <property type="entry name" value="ABC_tran"/>
    <property type="match status" value="1"/>
</dbReference>
<dbReference type="PROSITE" id="PS50893">
    <property type="entry name" value="ABC_TRANSPORTER_2"/>
    <property type="match status" value="1"/>
</dbReference>
<keyword evidence="6" id="KW-0067">ATP-binding</keyword>
<dbReference type="Proteomes" id="UP000730618">
    <property type="component" value="Unassembled WGS sequence"/>
</dbReference>
<evidence type="ECO:0000313" key="7">
    <source>
        <dbReference type="Proteomes" id="UP000730618"/>
    </source>
</evidence>
<dbReference type="PANTHER" id="PTHR42788:SF7">
    <property type="entry name" value="NITRATE ABC TRANSPORTER ATP-BINDING PROTEIN"/>
    <property type="match status" value="1"/>
</dbReference>
<protein>
    <submittedName>
        <fullName evidence="6">Bicarbonate transport ATP-binding protein CmpD</fullName>
        <ecNumber evidence="6">3.6.3.-</ecNumber>
    </submittedName>
</protein>
<comment type="caution">
    <text evidence="6">The sequence shown here is derived from an EMBL/GenBank/DDBJ whole genome shotgun (WGS) entry which is preliminary data.</text>
</comment>
<keyword evidence="4" id="KW-0472">Membrane</keyword>
<keyword evidence="3" id="KW-1003">Cell membrane</keyword>
<keyword evidence="6" id="KW-0547">Nucleotide-binding</keyword>
<evidence type="ECO:0000256" key="2">
    <source>
        <dbReference type="ARBA" id="ARBA00022448"/>
    </source>
</evidence>
<dbReference type="SMART" id="SM00382">
    <property type="entry name" value="AAA"/>
    <property type="match status" value="1"/>
</dbReference>
<comment type="subcellular location">
    <subcellularLocation>
        <location evidence="1">Cell membrane</location>
        <topology evidence="1">Peripheral membrane protein</topology>
    </subcellularLocation>
</comment>
<dbReference type="InterPro" id="IPR050166">
    <property type="entry name" value="ABC_transporter_ATP-bind"/>
</dbReference>
<dbReference type="InterPro" id="IPR017871">
    <property type="entry name" value="ABC_transporter-like_CS"/>
</dbReference>
<dbReference type="PROSITE" id="PS00211">
    <property type="entry name" value="ABC_TRANSPORTER_1"/>
    <property type="match status" value="1"/>
</dbReference>
<sequence length="254" mass="28528">MVDVSEVTKTYKAAGKNELILSDISLQIRDGEIVSILGQSGCGKSTLLHLIAGFDTPDEGSIIAAGSEVLRPSKRCVMLFQNYGLLPWRSVVNNVELGLLDEPPEERRSRALSYLKLVGLDDRSNHFPHQLSGGMQQRVALARALAIRPTIILMDEPFAALDTFTRYYLQNELLSIHAKEKTTIVLVTHDVDEAVFLSDRVLIMSAGPGQIHKEIHIHSPRPRDRGHADFQYYRKLILDEFRFTGPQMSEEYSI</sequence>
<proteinExistence type="predicted"/>
<dbReference type="CDD" id="cd03293">
    <property type="entry name" value="ABC_NrtD_SsuB_transporters"/>
    <property type="match status" value="1"/>
</dbReference>
<evidence type="ECO:0000256" key="3">
    <source>
        <dbReference type="ARBA" id="ARBA00022475"/>
    </source>
</evidence>
<evidence type="ECO:0000313" key="6">
    <source>
        <dbReference type="EMBL" id="CAG7657487.1"/>
    </source>
</evidence>
<dbReference type="GO" id="GO:0016787">
    <property type="term" value="F:hydrolase activity"/>
    <property type="evidence" value="ECO:0007669"/>
    <property type="project" value="UniProtKB-KW"/>
</dbReference>
<evidence type="ECO:0000256" key="1">
    <source>
        <dbReference type="ARBA" id="ARBA00004202"/>
    </source>
</evidence>
<keyword evidence="6" id="KW-0378">Hydrolase</keyword>
<keyword evidence="7" id="KW-1185">Reference proteome</keyword>
<organism evidence="6 7">
    <name type="scientific">Paenibacillus allorhizosphaerae</name>
    <dbReference type="NCBI Taxonomy" id="2849866"/>
    <lineage>
        <taxon>Bacteria</taxon>
        <taxon>Bacillati</taxon>
        <taxon>Bacillota</taxon>
        <taxon>Bacilli</taxon>
        <taxon>Bacillales</taxon>
        <taxon>Paenibacillaceae</taxon>
        <taxon>Paenibacillus</taxon>
    </lineage>
</organism>
<keyword evidence="2" id="KW-0813">Transport</keyword>
<feature type="domain" description="ABC transporter" evidence="5">
    <location>
        <begin position="2"/>
        <end position="231"/>
    </location>
</feature>
<reference evidence="6 7" key="1">
    <citation type="submission" date="2021-06" db="EMBL/GenBank/DDBJ databases">
        <authorList>
            <person name="Criscuolo A."/>
        </authorList>
    </citation>
    <scope>NUCLEOTIDE SEQUENCE [LARGE SCALE GENOMIC DNA]</scope>
    <source>
        <strain evidence="7">CIP 111802</strain>
    </source>
</reference>
<dbReference type="PANTHER" id="PTHR42788">
    <property type="entry name" value="TAURINE IMPORT ATP-BINDING PROTEIN-RELATED"/>
    <property type="match status" value="1"/>
</dbReference>
<dbReference type="EC" id="3.6.3.-" evidence="6"/>